<evidence type="ECO:0000256" key="7">
    <source>
        <dbReference type="SAM" id="Phobius"/>
    </source>
</evidence>
<dbReference type="EMBL" id="JBHTGQ010000008">
    <property type="protein sequence ID" value="MFC7749015.1"/>
    <property type="molecule type" value="Genomic_DNA"/>
</dbReference>
<name>A0ABW2V2I8_9BACL</name>
<dbReference type="Proteomes" id="UP001596528">
    <property type="component" value="Unassembled WGS sequence"/>
</dbReference>
<dbReference type="InterPro" id="IPR002528">
    <property type="entry name" value="MATE_fam"/>
</dbReference>
<keyword evidence="3" id="KW-1003">Cell membrane</keyword>
<keyword evidence="2" id="KW-0813">Transport</keyword>
<evidence type="ECO:0000256" key="4">
    <source>
        <dbReference type="ARBA" id="ARBA00022692"/>
    </source>
</evidence>
<evidence type="ECO:0000256" key="5">
    <source>
        <dbReference type="ARBA" id="ARBA00022989"/>
    </source>
</evidence>
<feature type="transmembrane region" description="Helical" evidence="7">
    <location>
        <begin position="409"/>
        <end position="431"/>
    </location>
</feature>
<comment type="caution">
    <text evidence="8">The sequence shown here is derived from an EMBL/GenBank/DDBJ whole genome shotgun (WGS) entry which is preliminary data.</text>
</comment>
<dbReference type="InterPro" id="IPR047135">
    <property type="entry name" value="YsiQ"/>
</dbReference>
<keyword evidence="5 7" id="KW-1133">Transmembrane helix</keyword>
<evidence type="ECO:0000256" key="3">
    <source>
        <dbReference type="ARBA" id="ARBA00022475"/>
    </source>
</evidence>
<dbReference type="NCBIfam" id="TIGR00797">
    <property type="entry name" value="matE"/>
    <property type="match status" value="1"/>
</dbReference>
<feature type="transmembrane region" description="Helical" evidence="7">
    <location>
        <begin position="52"/>
        <end position="72"/>
    </location>
</feature>
<dbReference type="PIRSF" id="PIRSF006603">
    <property type="entry name" value="DinF"/>
    <property type="match status" value="1"/>
</dbReference>
<reference evidence="9" key="1">
    <citation type="journal article" date="2019" name="Int. J. Syst. Evol. Microbiol.">
        <title>The Global Catalogue of Microorganisms (GCM) 10K type strain sequencing project: providing services to taxonomists for standard genome sequencing and annotation.</title>
        <authorList>
            <consortium name="The Broad Institute Genomics Platform"/>
            <consortium name="The Broad Institute Genome Sequencing Center for Infectious Disease"/>
            <person name="Wu L."/>
            <person name="Ma J."/>
        </authorList>
    </citation>
    <scope>NUCLEOTIDE SEQUENCE [LARGE SCALE GENOMIC DNA]</scope>
    <source>
        <strain evidence="9">JCM 18657</strain>
    </source>
</reference>
<evidence type="ECO:0000256" key="2">
    <source>
        <dbReference type="ARBA" id="ARBA00022448"/>
    </source>
</evidence>
<proteinExistence type="predicted"/>
<dbReference type="PANTHER" id="PTHR42925">
    <property type="entry name" value="MULTIDRUG AND TOXIN EFFLUX PROTEIN MATE FAMILY"/>
    <property type="match status" value="1"/>
</dbReference>
<evidence type="ECO:0000313" key="9">
    <source>
        <dbReference type="Proteomes" id="UP001596528"/>
    </source>
</evidence>
<feature type="transmembrane region" description="Helical" evidence="7">
    <location>
        <begin position="315"/>
        <end position="333"/>
    </location>
</feature>
<sequence>MSYATRNMSLWVLAWPIFLEMLLQFALGAADTLMVSRISDDAVAVVGIANQLFNAVNILFMSIANGAGILIAQKLGAGRLDEARTTGMISLKVCTAIGFAVSVLLVAGAGPITRMLQMPEELWPLGETYIATVGGGMTFLAIMSALSAVVRNTGNTRSPMMVGVGINVLHVLMNYVVIYGALGVPQLGLQGVAWSTTISRIIGALLLLYMFRHAFSVRYELRDLRLFDRGLFRETVKLSWPLGVHMSCWCFTQLVLFAMVASLGAAELSARTYMNTLESFCFTIGSAIATAGQIRIAHLYGAGQWKLAYKDSYRVLWIGLAFVQANALLLYGFGGPVLGLFTSDSNIVSIGVSLLALNLLLQPSKMLNMALNSALTGVGDTRSIMWVGIPSMWAVSVGLSFALGFGAGWGLAGIYTAMIVDECVRGFLLLLRWRFHRKRLTGEQPPQPDLQPRTAAYTI</sequence>
<feature type="transmembrane region" description="Helical" evidence="7">
    <location>
        <begin position="345"/>
        <end position="362"/>
    </location>
</feature>
<keyword evidence="9" id="KW-1185">Reference proteome</keyword>
<feature type="transmembrane region" description="Helical" evidence="7">
    <location>
        <begin position="242"/>
        <end position="266"/>
    </location>
</feature>
<evidence type="ECO:0000313" key="8">
    <source>
        <dbReference type="EMBL" id="MFC7749015.1"/>
    </source>
</evidence>
<feature type="transmembrane region" description="Helical" evidence="7">
    <location>
        <begin position="383"/>
        <end position="403"/>
    </location>
</feature>
<dbReference type="InterPro" id="IPR048279">
    <property type="entry name" value="MdtK-like"/>
</dbReference>
<feature type="transmembrane region" description="Helical" evidence="7">
    <location>
        <begin position="162"/>
        <end position="181"/>
    </location>
</feature>
<accession>A0ABW2V2I8</accession>
<evidence type="ECO:0000256" key="1">
    <source>
        <dbReference type="ARBA" id="ARBA00004651"/>
    </source>
</evidence>
<dbReference type="PANTHER" id="PTHR42925:SF2">
    <property type="entry name" value="NA+ DRIVEN MULTIDRUG EFFLUX PUMP"/>
    <property type="match status" value="1"/>
</dbReference>
<gene>
    <name evidence="8" type="ORF">ACFQWB_03515</name>
</gene>
<keyword evidence="4 7" id="KW-0812">Transmembrane</keyword>
<dbReference type="CDD" id="cd13134">
    <property type="entry name" value="MATE_like_8"/>
    <property type="match status" value="1"/>
</dbReference>
<keyword evidence="6 7" id="KW-0472">Membrane</keyword>
<evidence type="ECO:0000256" key="6">
    <source>
        <dbReference type="ARBA" id="ARBA00023136"/>
    </source>
</evidence>
<feature type="transmembrane region" description="Helical" evidence="7">
    <location>
        <begin position="93"/>
        <end position="116"/>
    </location>
</feature>
<feature type="transmembrane region" description="Helical" evidence="7">
    <location>
        <begin position="128"/>
        <end position="150"/>
    </location>
</feature>
<dbReference type="Pfam" id="PF01554">
    <property type="entry name" value="MatE"/>
    <property type="match status" value="2"/>
</dbReference>
<organism evidence="8 9">
    <name type="scientific">Paenibacillus thermoaerophilus</name>
    <dbReference type="NCBI Taxonomy" id="1215385"/>
    <lineage>
        <taxon>Bacteria</taxon>
        <taxon>Bacillati</taxon>
        <taxon>Bacillota</taxon>
        <taxon>Bacilli</taxon>
        <taxon>Bacillales</taxon>
        <taxon>Paenibacillaceae</taxon>
        <taxon>Paenibacillus</taxon>
    </lineage>
</organism>
<comment type="subcellular location">
    <subcellularLocation>
        <location evidence="1">Cell membrane</location>
        <topology evidence="1">Multi-pass membrane protein</topology>
    </subcellularLocation>
</comment>
<dbReference type="RefSeq" id="WP_246068182.1">
    <property type="nucleotide sequence ID" value="NZ_JBHTGQ010000008.1"/>
</dbReference>
<protein>
    <submittedName>
        <fullName evidence="8">MATE family efflux transporter</fullName>
    </submittedName>
</protein>
<feature type="transmembrane region" description="Helical" evidence="7">
    <location>
        <begin position="272"/>
        <end position="294"/>
    </location>
</feature>